<proteinExistence type="predicted"/>
<name>A0A1J3H169_NOCCA</name>
<organism evidence="2">
    <name type="scientific">Noccaea caerulescens</name>
    <name type="common">Alpine penny-cress</name>
    <name type="synonym">Thlaspi caerulescens</name>
    <dbReference type="NCBI Taxonomy" id="107243"/>
    <lineage>
        <taxon>Eukaryota</taxon>
        <taxon>Viridiplantae</taxon>
        <taxon>Streptophyta</taxon>
        <taxon>Embryophyta</taxon>
        <taxon>Tracheophyta</taxon>
        <taxon>Spermatophyta</taxon>
        <taxon>Magnoliopsida</taxon>
        <taxon>eudicotyledons</taxon>
        <taxon>Gunneridae</taxon>
        <taxon>Pentapetalae</taxon>
        <taxon>rosids</taxon>
        <taxon>malvids</taxon>
        <taxon>Brassicales</taxon>
        <taxon>Brassicaceae</taxon>
        <taxon>Coluteocarpeae</taxon>
        <taxon>Noccaea</taxon>
    </lineage>
</organism>
<reference evidence="2" key="1">
    <citation type="submission" date="2016-07" db="EMBL/GenBank/DDBJ databases">
        <title>De novo transcriptome assembly of four accessions of the metal hyperaccumulator plant Noccaea caerulescens.</title>
        <authorList>
            <person name="Blande D."/>
            <person name="Halimaa P."/>
            <person name="Tervahauta A.I."/>
            <person name="Aarts M.G."/>
            <person name="Karenlampi S.O."/>
        </authorList>
    </citation>
    <scope>NUCLEOTIDE SEQUENCE</scope>
</reference>
<dbReference type="InterPro" id="IPR006527">
    <property type="entry name" value="F-box-assoc_dom_typ1"/>
</dbReference>
<dbReference type="AlphaFoldDB" id="A0A1J3H169"/>
<dbReference type="Pfam" id="PF07734">
    <property type="entry name" value="FBA_1"/>
    <property type="match status" value="1"/>
</dbReference>
<evidence type="ECO:0000313" key="2">
    <source>
        <dbReference type="EMBL" id="JAU60324.1"/>
    </source>
</evidence>
<feature type="domain" description="F-box associated beta-propeller type 1" evidence="1">
    <location>
        <begin position="25"/>
        <end position="143"/>
    </location>
</feature>
<protein>
    <submittedName>
        <fullName evidence="2">F-box/kelch-repeat protein</fullName>
    </submittedName>
</protein>
<gene>
    <name evidence="2" type="ORF">LE_TR16285_c1_g1_i1_g.52033</name>
</gene>
<accession>A0A1J3H169</accession>
<dbReference type="EMBL" id="GEVL01017017">
    <property type="protein sequence ID" value="JAU60324.1"/>
    <property type="molecule type" value="Transcribed_RNA"/>
</dbReference>
<evidence type="ECO:0000259" key="1">
    <source>
        <dbReference type="Pfam" id="PF07734"/>
    </source>
</evidence>
<sequence>MPERRFEQGRGGIYQIISLISCSFVDTVALSSVREEQLAVLFQKAGALKIEPNAVSWNKLFLAVDMKPFTGFQFLNLGGSFFVDERKKVAVVLDIDRGKSCPTRNTAYFIGEKGYFKKVDLGGSVDGHCWPLVCSYVPSSVQIKQATPPEDHTLIY</sequence>
<dbReference type="PROSITE" id="PS51257">
    <property type="entry name" value="PROKAR_LIPOPROTEIN"/>
    <property type="match status" value="1"/>
</dbReference>